<evidence type="ECO:0000256" key="3">
    <source>
        <dbReference type="SAM" id="MobiDB-lite"/>
    </source>
</evidence>
<gene>
    <name evidence="5" type="ORF">CAE01nite_12520</name>
</gene>
<keyword evidence="6" id="KW-1185">Reference proteome</keyword>
<evidence type="ECO:0000313" key="6">
    <source>
        <dbReference type="Proteomes" id="UP000321181"/>
    </source>
</evidence>
<sequence length="174" mass="18414">MQASRDGDQSLVPRAPTGPTPLQMREALAGFPTGLVLVTAEVESRVVGMLASSFTSVSLDPPLVSLNFARTSTTWPVLQQAERWGISVLGDNQAGDVALLSRPAGTRFEGISPMPTHQGGLVLPGSTVTLTVTRHAEIDAGDHVLTLLRVLGLERDAAQAPLVVYDRTTHRIAA</sequence>
<dbReference type="GO" id="GO:0042602">
    <property type="term" value="F:riboflavin reductase (NADPH) activity"/>
    <property type="evidence" value="ECO:0007669"/>
    <property type="project" value="TreeGrafter"/>
</dbReference>
<dbReference type="SUPFAM" id="SSF50475">
    <property type="entry name" value="FMN-binding split barrel"/>
    <property type="match status" value="1"/>
</dbReference>
<dbReference type="InterPro" id="IPR002563">
    <property type="entry name" value="Flavin_Rdtase-like_dom"/>
</dbReference>
<dbReference type="EMBL" id="BJYY01000010">
    <property type="protein sequence ID" value="GEO33527.1"/>
    <property type="molecule type" value="Genomic_DNA"/>
</dbReference>
<dbReference type="InterPro" id="IPR012349">
    <property type="entry name" value="Split_barrel_FMN-bd"/>
</dbReference>
<proteinExistence type="inferred from homology"/>
<comment type="similarity">
    <text evidence="1">Belongs to the non-flavoprotein flavin reductase family.</text>
</comment>
<protein>
    <submittedName>
        <fullName evidence="5">Oxidoreductase</fullName>
    </submittedName>
</protein>
<evidence type="ECO:0000259" key="4">
    <source>
        <dbReference type="SMART" id="SM00903"/>
    </source>
</evidence>
<feature type="domain" description="Flavin reductase like" evidence="4">
    <location>
        <begin position="28"/>
        <end position="171"/>
    </location>
</feature>
<dbReference type="Pfam" id="PF01613">
    <property type="entry name" value="Flavin_Reduct"/>
    <property type="match status" value="1"/>
</dbReference>
<dbReference type="InterPro" id="IPR050268">
    <property type="entry name" value="NADH-dep_flavin_reductase"/>
</dbReference>
<evidence type="ECO:0000313" key="5">
    <source>
        <dbReference type="EMBL" id="GEO33527.1"/>
    </source>
</evidence>
<evidence type="ECO:0000256" key="2">
    <source>
        <dbReference type="ARBA" id="ARBA00023002"/>
    </source>
</evidence>
<dbReference type="PANTHER" id="PTHR30466">
    <property type="entry name" value="FLAVIN REDUCTASE"/>
    <property type="match status" value="1"/>
</dbReference>
<dbReference type="AlphaFoldDB" id="A0A512DAW4"/>
<dbReference type="SMART" id="SM00903">
    <property type="entry name" value="Flavin_Reduct"/>
    <property type="match status" value="1"/>
</dbReference>
<reference evidence="5 6" key="1">
    <citation type="submission" date="2019-07" db="EMBL/GenBank/DDBJ databases">
        <title>Whole genome shotgun sequence of Cellulomonas aerilata NBRC 106308.</title>
        <authorList>
            <person name="Hosoyama A."/>
            <person name="Uohara A."/>
            <person name="Ohji S."/>
            <person name="Ichikawa N."/>
        </authorList>
    </citation>
    <scope>NUCLEOTIDE SEQUENCE [LARGE SCALE GENOMIC DNA]</scope>
    <source>
        <strain evidence="5 6">NBRC 106308</strain>
    </source>
</reference>
<comment type="caution">
    <text evidence="5">The sequence shown here is derived from an EMBL/GenBank/DDBJ whole genome shotgun (WGS) entry which is preliminary data.</text>
</comment>
<organism evidence="5 6">
    <name type="scientific">Cellulomonas aerilata</name>
    <dbReference type="NCBI Taxonomy" id="515326"/>
    <lineage>
        <taxon>Bacteria</taxon>
        <taxon>Bacillati</taxon>
        <taxon>Actinomycetota</taxon>
        <taxon>Actinomycetes</taxon>
        <taxon>Micrococcales</taxon>
        <taxon>Cellulomonadaceae</taxon>
        <taxon>Cellulomonas</taxon>
    </lineage>
</organism>
<dbReference type="OrthoDB" id="9792858at2"/>
<dbReference type="RefSeq" id="WP_146901614.1">
    <property type="nucleotide sequence ID" value="NZ_BAAARM010000002.1"/>
</dbReference>
<evidence type="ECO:0000256" key="1">
    <source>
        <dbReference type="ARBA" id="ARBA00008898"/>
    </source>
</evidence>
<keyword evidence="2" id="KW-0560">Oxidoreductase</keyword>
<dbReference type="GO" id="GO:0010181">
    <property type="term" value="F:FMN binding"/>
    <property type="evidence" value="ECO:0007669"/>
    <property type="project" value="InterPro"/>
</dbReference>
<name>A0A512DAW4_9CELL</name>
<accession>A0A512DAW4</accession>
<dbReference type="Proteomes" id="UP000321181">
    <property type="component" value="Unassembled WGS sequence"/>
</dbReference>
<feature type="region of interest" description="Disordered" evidence="3">
    <location>
        <begin position="1"/>
        <end position="20"/>
    </location>
</feature>
<dbReference type="PANTHER" id="PTHR30466:SF11">
    <property type="entry name" value="FLAVIN-DEPENDENT MONOOXYGENASE, REDUCTASE SUBUNIT HSAB"/>
    <property type="match status" value="1"/>
</dbReference>
<dbReference type="Gene3D" id="2.30.110.10">
    <property type="entry name" value="Electron Transport, Fmn-binding Protein, Chain A"/>
    <property type="match status" value="1"/>
</dbReference>